<dbReference type="Pfam" id="PF04321">
    <property type="entry name" value="RmlD_sub_bind"/>
    <property type="match status" value="1"/>
</dbReference>
<dbReference type="HOGENOM" id="CLU_045518_2_1_7"/>
<evidence type="ECO:0000256" key="3">
    <source>
        <dbReference type="ARBA" id="ARBA00012929"/>
    </source>
</evidence>
<name>A0LIH4_SYNFM</name>
<gene>
    <name evidence="8" type="ordered locus">Sfum_1538</name>
</gene>
<dbReference type="SUPFAM" id="SSF51735">
    <property type="entry name" value="NAD(P)-binding Rossmann-fold domains"/>
    <property type="match status" value="1"/>
</dbReference>
<dbReference type="Proteomes" id="UP000001784">
    <property type="component" value="Chromosome"/>
</dbReference>
<proteinExistence type="inferred from homology"/>
<dbReference type="KEGG" id="sfu:Sfum_1538"/>
<evidence type="ECO:0000256" key="2">
    <source>
        <dbReference type="ARBA" id="ARBA00010944"/>
    </source>
</evidence>
<reference evidence="8 9" key="1">
    <citation type="submission" date="2006-10" db="EMBL/GenBank/DDBJ databases">
        <title>Complete sequence of Syntrophobacter fumaroxidans MPOB.</title>
        <authorList>
            <consortium name="US DOE Joint Genome Institute"/>
            <person name="Copeland A."/>
            <person name="Lucas S."/>
            <person name="Lapidus A."/>
            <person name="Barry K."/>
            <person name="Detter J.C."/>
            <person name="Glavina del Rio T."/>
            <person name="Hammon N."/>
            <person name="Israni S."/>
            <person name="Pitluck S."/>
            <person name="Goltsman E.G."/>
            <person name="Martinez M."/>
            <person name="Schmutz J."/>
            <person name="Larimer F."/>
            <person name="Land M."/>
            <person name="Hauser L."/>
            <person name="Kyrpides N."/>
            <person name="Kim E."/>
            <person name="Boone D.R."/>
            <person name="Brockman F."/>
            <person name="Culley D."/>
            <person name="Ferry J."/>
            <person name="Gunsalus R."/>
            <person name="McInerney M.J."/>
            <person name="Morrison M."/>
            <person name="Plugge C."/>
            <person name="Rohlin L."/>
            <person name="Scholten J."/>
            <person name="Sieber J."/>
            <person name="Stams A.J.M."/>
            <person name="Worm P."/>
            <person name="Henstra A.M."/>
            <person name="Richardson P."/>
        </authorList>
    </citation>
    <scope>NUCLEOTIDE SEQUENCE [LARGE SCALE GENOMIC DNA]</scope>
    <source>
        <strain evidence="9">DSM 10017 / MPOB</strain>
    </source>
</reference>
<dbReference type="InterPro" id="IPR036291">
    <property type="entry name" value="NAD(P)-bd_dom_sf"/>
</dbReference>
<evidence type="ECO:0000256" key="6">
    <source>
        <dbReference type="RuleBase" id="RU364082"/>
    </source>
</evidence>
<dbReference type="CDD" id="cd05254">
    <property type="entry name" value="dTDP_HR_like_SDR_e"/>
    <property type="match status" value="1"/>
</dbReference>
<dbReference type="PANTHER" id="PTHR10491">
    <property type="entry name" value="DTDP-4-DEHYDRORHAMNOSE REDUCTASE"/>
    <property type="match status" value="1"/>
</dbReference>
<dbReference type="RefSeq" id="WP_011698397.1">
    <property type="nucleotide sequence ID" value="NC_008554.1"/>
</dbReference>
<dbReference type="EMBL" id="CP000478">
    <property type="protein sequence ID" value="ABK17226.1"/>
    <property type="molecule type" value="Genomic_DNA"/>
</dbReference>
<evidence type="ECO:0000313" key="9">
    <source>
        <dbReference type="Proteomes" id="UP000001784"/>
    </source>
</evidence>
<organism evidence="8 9">
    <name type="scientific">Syntrophobacter fumaroxidans (strain DSM 10017 / MPOB)</name>
    <dbReference type="NCBI Taxonomy" id="335543"/>
    <lineage>
        <taxon>Bacteria</taxon>
        <taxon>Pseudomonadati</taxon>
        <taxon>Thermodesulfobacteriota</taxon>
        <taxon>Syntrophobacteria</taxon>
        <taxon>Syntrophobacterales</taxon>
        <taxon>Syntrophobacteraceae</taxon>
        <taxon>Syntrophobacter</taxon>
    </lineage>
</organism>
<sequence>MKRLLLTGASGLLGWNVCRLKRDRWEIHGVAHRHPIAIDGVRGHVVDLTDRAQTADMFRRLKPRAVIHAAAATNVNWCQENRAESYRINVEAPFHIAALCAESAIPYLFISSDMVFDGLSPPYGERDPVSPVNVYGEQKARAEEMVAAEYPNAVICRLPLMFGEPGPFSSGFVQPMIEAMRSGRELPLFTDEIRTPVSAESAVEGIFLALRQTGGILHLGGRERVSRYAFGLLLARLAGFGEAGLRACRQRDVKMPAPRPRDVSLDSTRAFSLGYSPGRIEDELRRLLASSPLR</sequence>
<protein>
    <recommendedName>
        <fullName evidence="4 6">dTDP-4-dehydrorhamnose reductase</fullName>
        <ecNumber evidence="3 6">1.1.1.133</ecNumber>
    </recommendedName>
</protein>
<comment type="function">
    <text evidence="6">Catalyzes the reduction of dTDP-6-deoxy-L-lyxo-4-hexulose to yield dTDP-L-rhamnose.</text>
</comment>
<comment type="similarity">
    <text evidence="2 6">Belongs to the dTDP-4-dehydrorhamnose reductase family.</text>
</comment>
<dbReference type="UniPathway" id="UPA00124"/>
<dbReference type="InterPro" id="IPR029903">
    <property type="entry name" value="RmlD-like-bd"/>
</dbReference>
<dbReference type="PANTHER" id="PTHR10491:SF4">
    <property type="entry name" value="METHIONINE ADENOSYLTRANSFERASE 2 SUBUNIT BETA"/>
    <property type="match status" value="1"/>
</dbReference>
<dbReference type="GO" id="GO:0008831">
    <property type="term" value="F:dTDP-4-dehydrorhamnose reductase activity"/>
    <property type="evidence" value="ECO:0007669"/>
    <property type="project" value="UniProtKB-EC"/>
</dbReference>
<keyword evidence="6" id="KW-0521">NADP</keyword>
<accession>A0LIH4</accession>
<evidence type="ECO:0000256" key="5">
    <source>
        <dbReference type="ARBA" id="ARBA00048200"/>
    </source>
</evidence>
<dbReference type="OrthoDB" id="9803892at2"/>
<evidence type="ECO:0000259" key="7">
    <source>
        <dbReference type="Pfam" id="PF04321"/>
    </source>
</evidence>
<evidence type="ECO:0000313" key="8">
    <source>
        <dbReference type="EMBL" id="ABK17226.1"/>
    </source>
</evidence>
<keyword evidence="6" id="KW-0560">Oxidoreductase</keyword>
<evidence type="ECO:0000256" key="4">
    <source>
        <dbReference type="ARBA" id="ARBA00017099"/>
    </source>
</evidence>
<dbReference type="GO" id="GO:0019305">
    <property type="term" value="P:dTDP-rhamnose biosynthetic process"/>
    <property type="evidence" value="ECO:0007669"/>
    <property type="project" value="UniProtKB-UniPathway"/>
</dbReference>
<dbReference type="Gene3D" id="3.40.50.720">
    <property type="entry name" value="NAD(P)-binding Rossmann-like Domain"/>
    <property type="match status" value="1"/>
</dbReference>
<keyword evidence="9" id="KW-1185">Reference proteome</keyword>
<evidence type="ECO:0000256" key="1">
    <source>
        <dbReference type="ARBA" id="ARBA00004781"/>
    </source>
</evidence>
<dbReference type="InterPro" id="IPR005913">
    <property type="entry name" value="dTDP_dehydrorham_reduct"/>
</dbReference>
<comment type="catalytic activity">
    <reaction evidence="5">
        <text>dTDP-beta-L-rhamnose + NADP(+) = dTDP-4-dehydro-beta-L-rhamnose + NADPH + H(+)</text>
        <dbReference type="Rhea" id="RHEA:21796"/>
        <dbReference type="ChEBI" id="CHEBI:15378"/>
        <dbReference type="ChEBI" id="CHEBI:57510"/>
        <dbReference type="ChEBI" id="CHEBI:57783"/>
        <dbReference type="ChEBI" id="CHEBI:58349"/>
        <dbReference type="ChEBI" id="CHEBI:62830"/>
        <dbReference type="EC" id="1.1.1.133"/>
    </reaction>
</comment>
<dbReference type="AlphaFoldDB" id="A0LIH4"/>
<comment type="pathway">
    <text evidence="1 6">Carbohydrate biosynthesis; dTDP-L-rhamnose biosynthesis.</text>
</comment>
<dbReference type="InParanoid" id="A0LIH4"/>
<dbReference type="EC" id="1.1.1.133" evidence="3 6"/>
<feature type="domain" description="RmlD-like substrate binding" evidence="7">
    <location>
        <begin position="3"/>
        <end position="284"/>
    </location>
</feature>
<dbReference type="STRING" id="335543.Sfum_1538"/>
<dbReference type="eggNOG" id="COG1091">
    <property type="taxonomic scope" value="Bacteria"/>
</dbReference>